<proteinExistence type="predicted"/>
<dbReference type="Gene3D" id="2.40.30.170">
    <property type="match status" value="1"/>
</dbReference>
<keyword evidence="2" id="KW-1185">Reference proteome</keyword>
<dbReference type="RefSeq" id="WP_265990205.1">
    <property type="nucleotide sequence ID" value="NZ_CP110973.1"/>
</dbReference>
<comment type="caution">
    <text evidence="1">The sequence shown here is derived from an EMBL/GenBank/DDBJ whole genome shotgun (WGS) entry which is preliminary data.</text>
</comment>
<gene>
    <name evidence="1" type="ORF">ACFQ4C_00240</name>
</gene>
<name>A0ABW3QB68_9BACT</name>
<organism evidence="1 2">
    <name type="scientific">Larkinella insperata</name>
    <dbReference type="NCBI Taxonomy" id="332158"/>
    <lineage>
        <taxon>Bacteria</taxon>
        <taxon>Pseudomonadati</taxon>
        <taxon>Bacteroidota</taxon>
        <taxon>Cytophagia</taxon>
        <taxon>Cytophagales</taxon>
        <taxon>Spirosomataceae</taxon>
        <taxon>Larkinella</taxon>
    </lineage>
</organism>
<sequence>MSLSAATGSRFSLLPPDNATGNFVKIAQRIPVRIKLTDAKDKLEPLRAGMNAEVILQKTPNS</sequence>
<dbReference type="EMBL" id="JBHTLP010000001">
    <property type="protein sequence ID" value="MFD1139513.1"/>
    <property type="molecule type" value="Genomic_DNA"/>
</dbReference>
<evidence type="ECO:0000313" key="2">
    <source>
        <dbReference type="Proteomes" id="UP001597116"/>
    </source>
</evidence>
<reference evidence="2" key="1">
    <citation type="journal article" date="2019" name="Int. J. Syst. Evol. Microbiol.">
        <title>The Global Catalogue of Microorganisms (GCM) 10K type strain sequencing project: providing services to taxonomists for standard genome sequencing and annotation.</title>
        <authorList>
            <consortium name="The Broad Institute Genomics Platform"/>
            <consortium name="The Broad Institute Genome Sequencing Center for Infectious Disease"/>
            <person name="Wu L."/>
            <person name="Ma J."/>
        </authorList>
    </citation>
    <scope>NUCLEOTIDE SEQUENCE [LARGE SCALE GENOMIC DNA]</scope>
    <source>
        <strain evidence="2">CCUG 55608</strain>
    </source>
</reference>
<protein>
    <recommendedName>
        <fullName evidence="3">HlyD family secretion protein</fullName>
    </recommendedName>
</protein>
<evidence type="ECO:0008006" key="3">
    <source>
        <dbReference type="Google" id="ProtNLM"/>
    </source>
</evidence>
<accession>A0ABW3QB68</accession>
<evidence type="ECO:0000313" key="1">
    <source>
        <dbReference type="EMBL" id="MFD1139513.1"/>
    </source>
</evidence>
<dbReference type="Proteomes" id="UP001597116">
    <property type="component" value="Unassembled WGS sequence"/>
</dbReference>